<dbReference type="PANTHER" id="PTHR11847">
    <property type="entry name" value="RIBOSOMAL PROTEIN L15"/>
    <property type="match status" value="1"/>
</dbReference>
<dbReference type="Pfam" id="PF00827">
    <property type="entry name" value="Ribosomal_L15e"/>
    <property type="match status" value="1"/>
</dbReference>
<protein>
    <recommendedName>
        <fullName evidence="4">Ribosomal protein L15</fullName>
    </recommendedName>
</protein>
<keyword evidence="6" id="KW-1133">Transmembrane helix</keyword>
<gene>
    <name evidence="7" type="primary">RPL15</name>
    <name evidence="7" type="ORF">TWF679_011002</name>
</gene>
<sequence>MTLPIVITRIISSSPLITRLSSTFIGLQRSGALNRGYSTFSKPLLSSRRSILLFLIGPPILYLTTTFTRLLYQYPTTDIHRSHPVYKSKDDVRFKQLYGHWFTARVPYKSLVRPGSAAERIGDETTVKNVKHEKTPIEIWTSALFCTPTLGLEALGIGLLTGNGFTTGDRGKERVYVGQELAHGVFNVISMEEAVEDTKSPVTLTEQKDGVNGKLLGRAIVAYDLPDYPTHLWEVAAKYGAPWRHISGGRHCFEVIEEDGAKDGEVLVRFGCVIDMERVNRLDREKGEDGKGMPWLHHHDNLPTNPTSRLDNPYPPYSEYTTKMGALKYIEELQKKKQSDVLQFLLRVRCWHYRNLAVIHRASRPSRPDKARRLGYKAKQGYVIYRIRVRRGGRKRPVPKGATYGKPTNQGVNQLKYQRSLKSTAEERVGRRCANLRVLNSYWINQDSTYKYYEVILVDPQHKAIRRDARINWIVNPVHKHRESRGLTATGKKSRGINKGHRYNNTKAGRRKTWKRHNTLSLWRYRH</sequence>
<feature type="transmembrane region" description="Helical" evidence="6">
    <location>
        <begin position="51"/>
        <end position="72"/>
    </location>
</feature>
<dbReference type="FunFam" id="3.40.1120.10:FF:000001">
    <property type="entry name" value="Ribosomal protein L15"/>
    <property type="match status" value="1"/>
</dbReference>
<dbReference type="NCBIfam" id="NF003269">
    <property type="entry name" value="PRK04243.1"/>
    <property type="match status" value="1"/>
</dbReference>
<evidence type="ECO:0000256" key="1">
    <source>
        <dbReference type="ARBA" id="ARBA00006857"/>
    </source>
</evidence>
<evidence type="ECO:0000256" key="6">
    <source>
        <dbReference type="SAM" id="Phobius"/>
    </source>
</evidence>
<evidence type="ECO:0000256" key="3">
    <source>
        <dbReference type="ARBA" id="ARBA00023274"/>
    </source>
</evidence>
<dbReference type="PANTHER" id="PTHR11847:SF4">
    <property type="entry name" value="LARGE RIBOSOMAL SUBUNIT PROTEIN EL15"/>
    <property type="match status" value="1"/>
</dbReference>
<dbReference type="Gene3D" id="3.40.1120.10">
    <property type="entry name" value="Ribosomal protein l15e"/>
    <property type="match status" value="1"/>
</dbReference>
<keyword evidence="6" id="KW-0812">Transmembrane</keyword>
<keyword evidence="3 4" id="KW-0687">Ribonucleoprotein</keyword>
<dbReference type="GO" id="GO:0003735">
    <property type="term" value="F:structural constituent of ribosome"/>
    <property type="evidence" value="ECO:0007669"/>
    <property type="project" value="InterPro"/>
</dbReference>
<comment type="caution">
    <text evidence="7">The sequence shown here is derived from an EMBL/GenBank/DDBJ whole genome shotgun (WGS) entry which is preliminary data.</text>
</comment>
<evidence type="ECO:0000256" key="5">
    <source>
        <dbReference type="SAM" id="MobiDB-lite"/>
    </source>
</evidence>
<feature type="region of interest" description="Disordered" evidence="5">
    <location>
        <begin position="285"/>
        <end position="313"/>
    </location>
</feature>
<evidence type="ECO:0000256" key="4">
    <source>
        <dbReference type="RuleBase" id="RU000663"/>
    </source>
</evidence>
<proteinExistence type="inferred from homology"/>
<dbReference type="InterPro" id="IPR012678">
    <property type="entry name" value="Ribosomal_uL23/eL15/eS24_sf"/>
</dbReference>
<keyword evidence="6" id="KW-0472">Membrane</keyword>
<accession>A0A8H8VIP9</accession>
<dbReference type="InterPro" id="IPR024794">
    <property type="entry name" value="Rbsml_eL15_core_dom_sf"/>
</dbReference>
<reference evidence="7" key="1">
    <citation type="submission" date="2019-06" db="EMBL/GenBank/DDBJ databases">
        <authorList>
            <person name="Palmer J.M."/>
        </authorList>
    </citation>
    <scope>NUCLEOTIDE SEQUENCE</scope>
    <source>
        <strain evidence="7">TWF679</strain>
    </source>
</reference>
<evidence type="ECO:0000313" key="8">
    <source>
        <dbReference type="Proteomes" id="UP000614610"/>
    </source>
</evidence>
<dbReference type="SMART" id="SM01384">
    <property type="entry name" value="Ribosomal_L15e"/>
    <property type="match status" value="1"/>
</dbReference>
<keyword evidence="2 4" id="KW-0689">Ribosomal protein</keyword>
<evidence type="ECO:0000256" key="2">
    <source>
        <dbReference type="ARBA" id="ARBA00022980"/>
    </source>
</evidence>
<dbReference type="EMBL" id="WIWT01000009">
    <property type="protein sequence ID" value="KAF3219535.1"/>
    <property type="molecule type" value="Genomic_DNA"/>
</dbReference>
<dbReference type="InterPro" id="IPR000439">
    <property type="entry name" value="Ribosomal_eL15"/>
</dbReference>
<dbReference type="AlphaFoldDB" id="A0A8H8VIP9"/>
<dbReference type="SUPFAM" id="SSF54189">
    <property type="entry name" value="Ribosomal proteins S24e, L23 and L15e"/>
    <property type="match status" value="1"/>
</dbReference>
<feature type="compositionally biased region" description="Basic and acidic residues" evidence="5">
    <location>
        <begin position="285"/>
        <end position="301"/>
    </location>
</feature>
<dbReference type="GO" id="GO:0002181">
    <property type="term" value="P:cytoplasmic translation"/>
    <property type="evidence" value="ECO:0007669"/>
    <property type="project" value="TreeGrafter"/>
</dbReference>
<name>A0A8H8VIP9_ORBOL</name>
<dbReference type="PROSITE" id="PS01194">
    <property type="entry name" value="RIBOSOMAL_L15E"/>
    <property type="match status" value="1"/>
</dbReference>
<dbReference type="InterPro" id="IPR020925">
    <property type="entry name" value="Ribosomal_eL15_CS"/>
</dbReference>
<dbReference type="OrthoDB" id="4480078at2759"/>
<evidence type="ECO:0000313" key="7">
    <source>
        <dbReference type="EMBL" id="KAF3219535.1"/>
    </source>
</evidence>
<comment type="similarity">
    <text evidence="1 4">Belongs to the eukaryotic ribosomal protein eL15 family.</text>
</comment>
<dbReference type="GO" id="GO:0022625">
    <property type="term" value="C:cytosolic large ribosomal subunit"/>
    <property type="evidence" value="ECO:0007669"/>
    <property type="project" value="TreeGrafter"/>
</dbReference>
<dbReference type="Proteomes" id="UP000614610">
    <property type="component" value="Unassembled WGS sequence"/>
</dbReference>
<organism evidence="7 8">
    <name type="scientific">Orbilia oligospora</name>
    <name type="common">Nematode-trapping fungus</name>
    <name type="synonym">Arthrobotrys oligospora</name>
    <dbReference type="NCBI Taxonomy" id="2813651"/>
    <lineage>
        <taxon>Eukaryota</taxon>
        <taxon>Fungi</taxon>
        <taxon>Dikarya</taxon>
        <taxon>Ascomycota</taxon>
        <taxon>Pezizomycotina</taxon>
        <taxon>Orbiliomycetes</taxon>
        <taxon>Orbiliales</taxon>
        <taxon>Orbiliaceae</taxon>
        <taxon>Orbilia</taxon>
    </lineage>
</organism>
<dbReference type="GO" id="GO:0003723">
    <property type="term" value="F:RNA binding"/>
    <property type="evidence" value="ECO:0007669"/>
    <property type="project" value="TreeGrafter"/>
</dbReference>